<dbReference type="PANTHER" id="PTHR13620:SF109">
    <property type="entry name" value="3'-5' EXONUCLEASE"/>
    <property type="match status" value="1"/>
</dbReference>
<feature type="compositionally biased region" description="Pro residues" evidence="8">
    <location>
        <begin position="1"/>
        <end position="11"/>
    </location>
</feature>
<evidence type="ECO:0000256" key="4">
    <source>
        <dbReference type="ARBA" id="ARBA00022839"/>
    </source>
</evidence>
<dbReference type="PANTHER" id="PTHR13620">
    <property type="entry name" value="3-5 EXONUCLEASE"/>
    <property type="match status" value="1"/>
</dbReference>
<reference evidence="10" key="1">
    <citation type="submission" date="2023-01" db="EMBL/GenBank/DDBJ databases">
        <title>Xenophilus mangrovi sp. nov., isolated from soil of Mangrove nature reserve.</title>
        <authorList>
            <person name="Xu S."/>
            <person name="Liu Z."/>
            <person name="Xu Y."/>
        </authorList>
    </citation>
    <scope>NUCLEOTIDE SEQUENCE</scope>
    <source>
        <strain evidence="10">YW8</strain>
    </source>
</reference>
<evidence type="ECO:0000313" key="11">
    <source>
        <dbReference type="Proteomes" id="UP001212602"/>
    </source>
</evidence>
<dbReference type="Pfam" id="PF01612">
    <property type="entry name" value="DNA_pol_A_exo1"/>
    <property type="match status" value="1"/>
</dbReference>
<keyword evidence="3" id="KW-0378">Hydrolase</keyword>
<keyword evidence="1" id="KW-0540">Nuclease</keyword>
<evidence type="ECO:0000256" key="8">
    <source>
        <dbReference type="SAM" id="MobiDB-lite"/>
    </source>
</evidence>
<dbReference type="RefSeq" id="WP_271427043.1">
    <property type="nucleotide sequence ID" value="NZ_JAQIPB010000002.1"/>
</dbReference>
<protein>
    <recommendedName>
        <fullName evidence="6">3'-5' exonuclease</fullName>
    </recommendedName>
    <alternativeName>
        <fullName evidence="7">Werner Syndrome-like exonuclease</fullName>
    </alternativeName>
</protein>
<evidence type="ECO:0000256" key="5">
    <source>
        <dbReference type="ARBA" id="ARBA00022842"/>
    </source>
</evidence>
<feature type="domain" description="3'-5' exonuclease" evidence="9">
    <location>
        <begin position="49"/>
        <end position="214"/>
    </location>
</feature>
<dbReference type="EMBL" id="JAQIPB010000002">
    <property type="protein sequence ID" value="MDA7415770.1"/>
    <property type="molecule type" value="Genomic_DNA"/>
</dbReference>
<dbReference type="GO" id="GO:0003676">
    <property type="term" value="F:nucleic acid binding"/>
    <property type="evidence" value="ECO:0007669"/>
    <property type="project" value="InterPro"/>
</dbReference>
<dbReference type="GO" id="GO:0046872">
    <property type="term" value="F:metal ion binding"/>
    <property type="evidence" value="ECO:0007669"/>
    <property type="project" value="UniProtKB-KW"/>
</dbReference>
<comment type="caution">
    <text evidence="10">The sequence shown here is derived from an EMBL/GenBank/DDBJ whole genome shotgun (WGS) entry which is preliminary data.</text>
</comment>
<gene>
    <name evidence="10" type="ORF">PGB34_05280</name>
</gene>
<feature type="region of interest" description="Disordered" evidence="8">
    <location>
        <begin position="1"/>
        <end position="32"/>
    </location>
</feature>
<evidence type="ECO:0000256" key="1">
    <source>
        <dbReference type="ARBA" id="ARBA00022722"/>
    </source>
</evidence>
<dbReference type="InterPro" id="IPR036397">
    <property type="entry name" value="RNaseH_sf"/>
</dbReference>
<keyword evidence="5" id="KW-0460">Magnesium</keyword>
<dbReference type="GO" id="GO:0008408">
    <property type="term" value="F:3'-5' exonuclease activity"/>
    <property type="evidence" value="ECO:0007669"/>
    <property type="project" value="InterPro"/>
</dbReference>
<dbReference type="AlphaFoldDB" id="A0AAE3N4N4"/>
<keyword evidence="2" id="KW-0479">Metal-binding</keyword>
<dbReference type="Gene3D" id="3.30.420.10">
    <property type="entry name" value="Ribonuclease H-like superfamily/Ribonuclease H"/>
    <property type="match status" value="1"/>
</dbReference>
<accession>A0AAE3N4N4</accession>
<dbReference type="SUPFAM" id="SSF53098">
    <property type="entry name" value="Ribonuclease H-like"/>
    <property type="match status" value="1"/>
</dbReference>
<evidence type="ECO:0000256" key="3">
    <source>
        <dbReference type="ARBA" id="ARBA00022801"/>
    </source>
</evidence>
<keyword evidence="4 10" id="KW-0269">Exonuclease</keyword>
<dbReference type="InterPro" id="IPR051132">
    <property type="entry name" value="3-5_Exonuclease_domain"/>
</dbReference>
<dbReference type="Proteomes" id="UP001212602">
    <property type="component" value="Unassembled WGS sequence"/>
</dbReference>
<dbReference type="CDD" id="cd06141">
    <property type="entry name" value="WRN_exo"/>
    <property type="match status" value="1"/>
</dbReference>
<dbReference type="InterPro" id="IPR002562">
    <property type="entry name" value="3'-5'_exonuclease_dom"/>
</dbReference>
<sequence length="228" mass="24613">MSANPPPPTPRPSRAAERPRPPRPQPPSREQIAALPPFAPLPLAHIHRVNSAQAAAQAAGQIRRHAWLGFDTESKPTFHKDERSTGPHTLQLASADAAWVFQLHQGDCLALALELLADAALTKVGFGLDGDKRLIRERWGIEPQAVLDLDSAFRRQGYRQSIGVKTAVAIVFGQCFTKSRKQSTTNWATPVLSEGQLRYAANDAWAALRVAQGLGLVPAHDQGGAPPG</sequence>
<proteinExistence type="predicted"/>
<evidence type="ECO:0000256" key="7">
    <source>
        <dbReference type="ARBA" id="ARBA00042761"/>
    </source>
</evidence>
<evidence type="ECO:0000256" key="2">
    <source>
        <dbReference type="ARBA" id="ARBA00022723"/>
    </source>
</evidence>
<evidence type="ECO:0000313" key="10">
    <source>
        <dbReference type="EMBL" id="MDA7415770.1"/>
    </source>
</evidence>
<evidence type="ECO:0000259" key="9">
    <source>
        <dbReference type="Pfam" id="PF01612"/>
    </source>
</evidence>
<organism evidence="10 11">
    <name type="scientific">Xenophilus arseniciresistens</name>
    <dbReference type="NCBI Taxonomy" id="1283306"/>
    <lineage>
        <taxon>Bacteria</taxon>
        <taxon>Pseudomonadati</taxon>
        <taxon>Pseudomonadota</taxon>
        <taxon>Betaproteobacteria</taxon>
        <taxon>Burkholderiales</taxon>
        <taxon>Comamonadaceae</taxon>
        <taxon>Xenophilus</taxon>
    </lineage>
</organism>
<keyword evidence="11" id="KW-1185">Reference proteome</keyword>
<dbReference type="GO" id="GO:0006139">
    <property type="term" value="P:nucleobase-containing compound metabolic process"/>
    <property type="evidence" value="ECO:0007669"/>
    <property type="project" value="InterPro"/>
</dbReference>
<name>A0AAE3N4N4_9BURK</name>
<dbReference type="InterPro" id="IPR012337">
    <property type="entry name" value="RNaseH-like_sf"/>
</dbReference>
<evidence type="ECO:0000256" key="6">
    <source>
        <dbReference type="ARBA" id="ARBA00040531"/>
    </source>
</evidence>